<gene>
    <name evidence="1" type="ORF">C3K47_11305</name>
</gene>
<organism evidence="1 2">
    <name type="scientific">Solitalea longa</name>
    <dbReference type="NCBI Taxonomy" id="2079460"/>
    <lineage>
        <taxon>Bacteria</taxon>
        <taxon>Pseudomonadati</taxon>
        <taxon>Bacteroidota</taxon>
        <taxon>Sphingobacteriia</taxon>
        <taxon>Sphingobacteriales</taxon>
        <taxon>Sphingobacteriaceae</taxon>
        <taxon>Solitalea</taxon>
    </lineage>
</organism>
<dbReference type="RefSeq" id="WP_103789384.1">
    <property type="nucleotide sequence ID" value="NZ_PQVF01000007.1"/>
</dbReference>
<dbReference type="OrthoDB" id="1523452at2"/>
<comment type="caution">
    <text evidence="1">The sequence shown here is derived from an EMBL/GenBank/DDBJ whole genome shotgun (WGS) entry which is preliminary data.</text>
</comment>
<dbReference type="AlphaFoldDB" id="A0A2S5A2D8"/>
<reference evidence="1 2" key="1">
    <citation type="submission" date="2018-01" db="EMBL/GenBank/DDBJ databases">
        <authorList>
            <person name="Gaut B.S."/>
            <person name="Morton B.R."/>
            <person name="Clegg M.T."/>
            <person name="Duvall M.R."/>
        </authorList>
    </citation>
    <scope>NUCLEOTIDE SEQUENCE [LARGE SCALE GENOMIC DNA]</scope>
    <source>
        <strain evidence="1 2">HR-AV</strain>
    </source>
</reference>
<proteinExistence type="predicted"/>
<dbReference type="Proteomes" id="UP000236893">
    <property type="component" value="Unassembled WGS sequence"/>
</dbReference>
<accession>A0A2S5A2D8</accession>
<evidence type="ECO:0000313" key="1">
    <source>
        <dbReference type="EMBL" id="POY36469.1"/>
    </source>
</evidence>
<protein>
    <recommendedName>
        <fullName evidence="3">WbqC family protein</fullName>
    </recommendedName>
</protein>
<name>A0A2S5A2D8_9SPHI</name>
<dbReference type="Pfam" id="PF08889">
    <property type="entry name" value="WbqC"/>
    <property type="match status" value="1"/>
</dbReference>
<sequence>MEKGLILPTCYLAPISWFAAFIHHQGQEIKVEKFEHFPKQTYRNRTHLYSPNGLLSMSIPVVKGSKNHTIVKDVKISYDANWQKIHWKSLESGYRSSAYFEFYEDDLRPFYEKRYDYLLDFNEGLSEFLFKSLKLEKKHSFTTEFIKDPQGEVTDLRSSLDPKAEALYTTEEYYQVFSTQHGFIEDLSIVDLLFNHGNRALEIIRKSKFNQR</sequence>
<keyword evidence="2" id="KW-1185">Reference proteome</keyword>
<evidence type="ECO:0000313" key="2">
    <source>
        <dbReference type="Proteomes" id="UP000236893"/>
    </source>
</evidence>
<dbReference type="EMBL" id="PQVF01000007">
    <property type="protein sequence ID" value="POY36469.1"/>
    <property type="molecule type" value="Genomic_DNA"/>
</dbReference>
<evidence type="ECO:0008006" key="3">
    <source>
        <dbReference type="Google" id="ProtNLM"/>
    </source>
</evidence>
<dbReference type="InterPro" id="IPR014985">
    <property type="entry name" value="WbqC"/>
</dbReference>